<keyword evidence="12" id="KW-1185">Reference proteome</keyword>
<dbReference type="EC" id="3.1.2.22" evidence="2"/>
<dbReference type="FunFam" id="3.40.50.1820:FF:000107">
    <property type="entry name" value="Palmitoyl-protein thioesterase 1"/>
    <property type="match status" value="1"/>
</dbReference>
<dbReference type="OrthoDB" id="10263094at2759"/>
<evidence type="ECO:0000256" key="4">
    <source>
        <dbReference type="ARBA" id="ARBA00022729"/>
    </source>
</evidence>
<dbReference type="PANTHER" id="PTHR11247">
    <property type="entry name" value="PALMITOYL-PROTEIN THIOESTERASE/DOLICHYLDIPHOSPHATASE 1"/>
    <property type="match status" value="1"/>
</dbReference>
<dbReference type="STRING" id="58919.A0A316Z269"/>
<keyword evidence="7" id="KW-0325">Glycoprotein</keyword>
<evidence type="ECO:0000256" key="5">
    <source>
        <dbReference type="ARBA" id="ARBA00022801"/>
    </source>
</evidence>
<evidence type="ECO:0000313" key="11">
    <source>
        <dbReference type="EMBL" id="PWN95887.1"/>
    </source>
</evidence>
<gene>
    <name evidence="11" type="ORF">FA09DRAFT_331827</name>
</gene>
<dbReference type="SUPFAM" id="SSF53474">
    <property type="entry name" value="alpha/beta-Hydrolases"/>
    <property type="match status" value="1"/>
</dbReference>
<dbReference type="GO" id="GO:0008474">
    <property type="term" value="F:palmitoyl-(protein) hydrolase activity"/>
    <property type="evidence" value="ECO:0007669"/>
    <property type="project" value="UniProtKB-EC"/>
</dbReference>
<dbReference type="Pfam" id="PF02089">
    <property type="entry name" value="Palm_thioest"/>
    <property type="match status" value="1"/>
</dbReference>
<comment type="similarity">
    <text evidence="1">Belongs to the palmitoyl-protein thioesterase family.</text>
</comment>
<dbReference type="AlphaFoldDB" id="A0A316Z269"/>
<feature type="transmembrane region" description="Helical" evidence="9">
    <location>
        <begin position="349"/>
        <end position="369"/>
    </location>
</feature>
<accession>A0A316Z269</accession>
<evidence type="ECO:0000256" key="9">
    <source>
        <dbReference type="SAM" id="Phobius"/>
    </source>
</evidence>
<evidence type="ECO:0000313" key="12">
    <source>
        <dbReference type="Proteomes" id="UP000245946"/>
    </source>
</evidence>
<dbReference type="PRINTS" id="PR00414">
    <property type="entry name" value="PPTHIESTRASE"/>
</dbReference>
<keyword evidence="9" id="KW-0472">Membrane</keyword>
<sequence>MKFLSLLPFLALCASASPLHAPFRRAFHPVVLWHGLGDSAYSEGMLSLAASLRDAFPGIFVHLVHLADDLAADQRAGFFGDTTQQVNAACEQLKQVKELQGGFDAVGFSQGGQLLRAVVQRCEGVQVRNLVTFGSQHMGISDFPACKPADLLCRLAEGALRGGVYSDYAQTHLVSAQYYRDPTSVAGYARYLATNHFIADINNERERKGEYKERMQALESFVMLMFDKDITVEPKQSSWFASYPIANASSSTLAHDPALEPTPLRQSVIYTEDRLGLQSIDKRGGLLLELCRGVHMQIDEACQRLVFGKYIGTSPPSRLLPGALRRRWARALYATLGLRGAALPTEAHAALLLALAALLQALVVCAAAVRRRMFGAIRLA</sequence>
<evidence type="ECO:0000256" key="10">
    <source>
        <dbReference type="SAM" id="SignalP"/>
    </source>
</evidence>
<evidence type="ECO:0000256" key="1">
    <source>
        <dbReference type="ARBA" id="ARBA00010758"/>
    </source>
</evidence>
<evidence type="ECO:0000256" key="6">
    <source>
        <dbReference type="ARBA" id="ARBA00023157"/>
    </source>
</evidence>
<dbReference type="EMBL" id="KZ819302">
    <property type="protein sequence ID" value="PWN95887.1"/>
    <property type="molecule type" value="Genomic_DNA"/>
</dbReference>
<dbReference type="Gene3D" id="3.40.50.1820">
    <property type="entry name" value="alpha/beta hydrolase"/>
    <property type="match status" value="1"/>
</dbReference>
<feature type="signal peptide" evidence="10">
    <location>
        <begin position="1"/>
        <end position="16"/>
    </location>
</feature>
<name>A0A316Z269_9BASI</name>
<protein>
    <recommendedName>
        <fullName evidence="3">Palmitoyl-protein thioesterase 1</fullName>
        <ecNumber evidence="2">3.1.2.22</ecNumber>
    </recommendedName>
    <alternativeName>
        <fullName evidence="8">Palmitoyl-protein hydrolase 1</fullName>
    </alternativeName>
</protein>
<dbReference type="Proteomes" id="UP000245946">
    <property type="component" value="Unassembled WGS sequence"/>
</dbReference>
<reference evidence="11 12" key="1">
    <citation type="journal article" date="2018" name="Mol. Biol. Evol.">
        <title>Broad Genomic Sampling Reveals a Smut Pathogenic Ancestry of the Fungal Clade Ustilaginomycotina.</title>
        <authorList>
            <person name="Kijpornyongpan T."/>
            <person name="Mondo S.J."/>
            <person name="Barry K."/>
            <person name="Sandor L."/>
            <person name="Lee J."/>
            <person name="Lipzen A."/>
            <person name="Pangilinan J."/>
            <person name="LaButti K."/>
            <person name="Hainaut M."/>
            <person name="Henrissat B."/>
            <person name="Grigoriev I.V."/>
            <person name="Spatafora J.W."/>
            <person name="Aime M.C."/>
        </authorList>
    </citation>
    <scope>NUCLEOTIDE SEQUENCE [LARGE SCALE GENOMIC DNA]</scope>
    <source>
        <strain evidence="11 12">MCA 4186</strain>
    </source>
</reference>
<keyword evidence="4 10" id="KW-0732">Signal</keyword>
<keyword evidence="6" id="KW-1015">Disulfide bond</keyword>
<keyword evidence="9" id="KW-0812">Transmembrane</keyword>
<keyword evidence="5 11" id="KW-0378">Hydrolase</keyword>
<keyword evidence="9" id="KW-1133">Transmembrane helix</keyword>
<dbReference type="PANTHER" id="PTHR11247:SF8">
    <property type="entry name" value="PALMITOYL-PROTEIN THIOESTERASE 1"/>
    <property type="match status" value="1"/>
</dbReference>
<dbReference type="InterPro" id="IPR029058">
    <property type="entry name" value="AB_hydrolase_fold"/>
</dbReference>
<organism evidence="11 12">
    <name type="scientific">Tilletiopsis washingtonensis</name>
    <dbReference type="NCBI Taxonomy" id="58919"/>
    <lineage>
        <taxon>Eukaryota</taxon>
        <taxon>Fungi</taxon>
        <taxon>Dikarya</taxon>
        <taxon>Basidiomycota</taxon>
        <taxon>Ustilaginomycotina</taxon>
        <taxon>Exobasidiomycetes</taxon>
        <taxon>Entylomatales</taxon>
        <taxon>Entylomatales incertae sedis</taxon>
        <taxon>Tilletiopsis</taxon>
    </lineage>
</organism>
<dbReference type="GeneID" id="37270741"/>
<evidence type="ECO:0000256" key="7">
    <source>
        <dbReference type="ARBA" id="ARBA00023180"/>
    </source>
</evidence>
<dbReference type="RefSeq" id="XP_025596166.1">
    <property type="nucleotide sequence ID" value="XM_025743197.1"/>
</dbReference>
<evidence type="ECO:0000256" key="3">
    <source>
        <dbReference type="ARBA" id="ARBA00014212"/>
    </source>
</evidence>
<evidence type="ECO:0000256" key="2">
    <source>
        <dbReference type="ARBA" id="ARBA00012423"/>
    </source>
</evidence>
<feature type="chain" id="PRO_5016386756" description="Palmitoyl-protein thioesterase 1" evidence="10">
    <location>
        <begin position="17"/>
        <end position="380"/>
    </location>
</feature>
<dbReference type="InterPro" id="IPR002472">
    <property type="entry name" value="Palm_thioest"/>
</dbReference>
<proteinExistence type="inferred from homology"/>
<evidence type="ECO:0000256" key="8">
    <source>
        <dbReference type="ARBA" id="ARBA00031934"/>
    </source>
</evidence>